<protein>
    <recommendedName>
        <fullName evidence="11">Scavenger receptor class B member 1</fullName>
    </recommendedName>
    <alternativeName>
        <fullName evidence="12">SR-BI</fullName>
    </alternativeName>
</protein>
<evidence type="ECO:0000256" key="13">
    <source>
        <dbReference type="SAM" id="Phobius"/>
    </source>
</evidence>
<keyword evidence="8" id="KW-1015">Disulfide bond</keyword>
<sequence length="501" mass="56927">MGKCFVPLVPVIAFLIVGTIILIVGAILTPVFVDILHNEFKTLLPMSNESATLDTWEDPRDSVDMYMKFYFFNLENPTEVAAGGKPHVTQKGPFVYEEIKVKENVTFDTESSTASFVSPRSMAVITMLDTLPIGQAVISAAIRMGFVTNENLFKTLTVYELLWGYKDNLMVDVSFLLKNVFHVSLPIPLDGYFGFFYKKNGTDDGLYTVKTGQDGLQQYMEITEWNHNKSLPYWKTKYCNMINGTDGTMYHPFIEKTESLSIFSSDLCRSINVIYNSQHFLQDVPQYRFKPPQSLFDYPPENEDSACYCVGETCPHGGVLNISACQEGAPVFVSQPHFLNGDYYLNTIDGLNPNETLHNTFIDIEPTTGIVMKGAKRLQMNLAVQRNAYVSQLSEIRTMLYPLLWLEESAMINDKGMETFKQMFFNIQQWITFFSYLLICVGGGIDALTLLYVLVKYLKHRKQQKELAKSVSPDANEQTPLLKPSLDVQQDDNDWAKMIRT</sequence>
<evidence type="ECO:0000256" key="7">
    <source>
        <dbReference type="ARBA" id="ARBA00023136"/>
    </source>
</evidence>
<feature type="transmembrane region" description="Helical" evidence="13">
    <location>
        <begin position="12"/>
        <end position="33"/>
    </location>
</feature>
<evidence type="ECO:0000256" key="9">
    <source>
        <dbReference type="ARBA" id="ARBA00023170"/>
    </source>
</evidence>
<proteinExistence type="inferred from homology"/>
<evidence type="ECO:0000313" key="14">
    <source>
        <dbReference type="EMBL" id="KAF6024459.1"/>
    </source>
</evidence>
<keyword evidence="10" id="KW-0325">Glycoprotein</keyword>
<feature type="transmembrane region" description="Helical" evidence="13">
    <location>
        <begin position="430"/>
        <end position="455"/>
    </location>
</feature>
<evidence type="ECO:0000256" key="10">
    <source>
        <dbReference type="ARBA" id="ARBA00023180"/>
    </source>
</evidence>
<keyword evidence="9" id="KW-0675">Receptor</keyword>
<dbReference type="PANTHER" id="PTHR11923:SF110">
    <property type="entry name" value="SCAVENGER RECEPTOR CLASS B MEMBER 1"/>
    <property type="match status" value="1"/>
</dbReference>
<keyword evidence="6 13" id="KW-1133">Transmembrane helix</keyword>
<accession>A0A7J7JDU1</accession>
<keyword evidence="5 13" id="KW-0812">Transmembrane</keyword>
<dbReference type="Proteomes" id="UP000593567">
    <property type="component" value="Unassembled WGS sequence"/>
</dbReference>
<name>A0A7J7JDU1_BUGNE</name>
<comment type="similarity">
    <text evidence="3">Belongs to the CD36 family.</text>
</comment>
<dbReference type="GO" id="GO:0005044">
    <property type="term" value="F:scavenger receptor activity"/>
    <property type="evidence" value="ECO:0007669"/>
    <property type="project" value="TreeGrafter"/>
</dbReference>
<comment type="subcellular location">
    <subcellularLocation>
        <location evidence="2">Cell membrane</location>
        <topology evidence="2">Multi-pass membrane protein</topology>
    </subcellularLocation>
    <subcellularLocation>
        <location evidence="1">Membrane</location>
        <location evidence="1">Caveola</location>
        <topology evidence="1">Multi-pass membrane protein</topology>
    </subcellularLocation>
</comment>
<dbReference type="GO" id="GO:0005737">
    <property type="term" value="C:cytoplasm"/>
    <property type="evidence" value="ECO:0007669"/>
    <property type="project" value="TreeGrafter"/>
</dbReference>
<organism evidence="14 15">
    <name type="scientific">Bugula neritina</name>
    <name type="common">Brown bryozoan</name>
    <name type="synonym">Sertularia neritina</name>
    <dbReference type="NCBI Taxonomy" id="10212"/>
    <lineage>
        <taxon>Eukaryota</taxon>
        <taxon>Metazoa</taxon>
        <taxon>Spiralia</taxon>
        <taxon>Lophotrochozoa</taxon>
        <taxon>Bryozoa</taxon>
        <taxon>Gymnolaemata</taxon>
        <taxon>Cheilostomatida</taxon>
        <taxon>Flustrina</taxon>
        <taxon>Buguloidea</taxon>
        <taxon>Bugulidae</taxon>
        <taxon>Bugula</taxon>
    </lineage>
</organism>
<keyword evidence="7 13" id="KW-0472">Membrane</keyword>
<dbReference type="Pfam" id="PF01130">
    <property type="entry name" value="CD36"/>
    <property type="match status" value="1"/>
</dbReference>
<comment type="caution">
    <text evidence="14">The sequence shown here is derived from an EMBL/GenBank/DDBJ whole genome shotgun (WGS) entry which is preliminary data.</text>
</comment>
<evidence type="ECO:0000256" key="11">
    <source>
        <dbReference type="ARBA" id="ARBA00040821"/>
    </source>
</evidence>
<dbReference type="AlphaFoldDB" id="A0A7J7JDU1"/>
<dbReference type="OrthoDB" id="18585at2759"/>
<dbReference type="PRINTS" id="PR01609">
    <property type="entry name" value="CD36FAMILY"/>
</dbReference>
<evidence type="ECO:0000313" key="15">
    <source>
        <dbReference type="Proteomes" id="UP000593567"/>
    </source>
</evidence>
<evidence type="ECO:0000256" key="6">
    <source>
        <dbReference type="ARBA" id="ARBA00022989"/>
    </source>
</evidence>
<keyword evidence="4" id="KW-1003">Cell membrane</keyword>
<keyword evidence="15" id="KW-1185">Reference proteome</keyword>
<evidence type="ECO:0000256" key="4">
    <source>
        <dbReference type="ARBA" id="ARBA00022475"/>
    </source>
</evidence>
<evidence type="ECO:0000256" key="1">
    <source>
        <dbReference type="ARBA" id="ARBA00004189"/>
    </source>
</evidence>
<dbReference type="EMBL" id="VXIV02002576">
    <property type="protein sequence ID" value="KAF6024459.1"/>
    <property type="molecule type" value="Genomic_DNA"/>
</dbReference>
<gene>
    <name evidence="14" type="ORF">EB796_017237</name>
</gene>
<dbReference type="PANTHER" id="PTHR11923">
    <property type="entry name" value="SCAVENGER RECEPTOR CLASS B TYPE-1 SR-B1"/>
    <property type="match status" value="1"/>
</dbReference>
<dbReference type="GO" id="GO:0016020">
    <property type="term" value="C:membrane"/>
    <property type="evidence" value="ECO:0007669"/>
    <property type="project" value="UniProtKB-SubCell"/>
</dbReference>
<evidence type="ECO:0000256" key="8">
    <source>
        <dbReference type="ARBA" id="ARBA00023157"/>
    </source>
</evidence>
<evidence type="ECO:0000256" key="5">
    <source>
        <dbReference type="ARBA" id="ARBA00022692"/>
    </source>
</evidence>
<evidence type="ECO:0000256" key="3">
    <source>
        <dbReference type="ARBA" id="ARBA00010532"/>
    </source>
</evidence>
<dbReference type="InterPro" id="IPR002159">
    <property type="entry name" value="CD36_fam"/>
</dbReference>
<reference evidence="14" key="1">
    <citation type="submission" date="2020-06" db="EMBL/GenBank/DDBJ databases">
        <title>Draft genome of Bugula neritina, a colonial animal packing powerful symbionts and potential medicines.</title>
        <authorList>
            <person name="Rayko M."/>
        </authorList>
    </citation>
    <scope>NUCLEOTIDE SEQUENCE [LARGE SCALE GENOMIC DNA]</scope>
    <source>
        <strain evidence="14">Kwan_BN1</strain>
    </source>
</reference>
<evidence type="ECO:0000256" key="12">
    <source>
        <dbReference type="ARBA" id="ARBA00042244"/>
    </source>
</evidence>
<evidence type="ECO:0000256" key="2">
    <source>
        <dbReference type="ARBA" id="ARBA00004651"/>
    </source>
</evidence>